<dbReference type="AlphaFoldDB" id="E6LN89"/>
<evidence type="ECO:0000256" key="1">
    <source>
        <dbReference type="SAM" id="Phobius"/>
    </source>
</evidence>
<dbReference type="Proteomes" id="UP000003434">
    <property type="component" value="Unassembled WGS sequence"/>
</dbReference>
<accession>E6LN89</accession>
<evidence type="ECO:0000313" key="2">
    <source>
        <dbReference type="EMBL" id="EFU76721.1"/>
    </source>
</evidence>
<evidence type="ECO:0000313" key="3">
    <source>
        <dbReference type="Proteomes" id="UP000003434"/>
    </source>
</evidence>
<reference evidence="2 3" key="1">
    <citation type="submission" date="2010-12" db="EMBL/GenBank/DDBJ databases">
        <authorList>
            <person name="Muzny D."/>
            <person name="Qin X."/>
            <person name="Deng J."/>
            <person name="Jiang H."/>
            <person name="Liu Y."/>
            <person name="Qu J."/>
            <person name="Song X.-Z."/>
            <person name="Zhang L."/>
            <person name="Thornton R."/>
            <person name="Coyle M."/>
            <person name="Francisco L."/>
            <person name="Jackson L."/>
            <person name="Javaid M."/>
            <person name="Korchina V."/>
            <person name="Kovar C."/>
            <person name="Mata R."/>
            <person name="Mathew T."/>
            <person name="Ngo R."/>
            <person name="Nguyen L."/>
            <person name="Nguyen N."/>
            <person name="Okwuonu G."/>
            <person name="Ongeri F."/>
            <person name="Pham C."/>
            <person name="Simmons D."/>
            <person name="Wilczek-Boney K."/>
            <person name="Hale W."/>
            <person name="Jakkamsetti A."/>
            <person name="Pham P."/>
            <person name="Ruth R."/>
            <person name="San Lucas F."/>
            <person name="Warren J."/>
            <person name="Zhang J."/>
            <person name="Zhao Z."/>
            <person name="Zhou C."/>
            <person name="Zhu D."/>
            <person name="Lee S."/>
            <person name="Bess C."/>
            <person name="Blankenburg K."/>
            <person name="Forbes L."/>
            <person name="Fu Q."/>
            <person name="Gubbala S."/>
            <person name="Hirani K."/>
            <person name="Jayaseelan J.C."/>
            <person name="Lara F."/>
            <person name="Munidasa M."/>
            <person name="Palculict T."/>
            <person name="Patil S."/>
            <person name="Pu L.-L."/>
            <person name="Saada N."/>
            <person name="Tang L."/>
            <person name="Weissenberger G."/>
            <person name="Zhu Y."/>
            <person name="Hemphill L."/>
            <person name="Shang Y."/>
            <person name="Youmans B."/>
            <person name="Ayvaz T."/>
            <person name="Ross M."/>
            <person name="Santibanez J."/>
            <person name="Aqrawi P."/>
            <person name="Gross S."/>
            <person name="Joshi V."/>
            <person name="Fowler G."/>
            <person name="Nazareth L."/>
            <person name="Reid J."/>
            <person name="Worley K."/>
            <person name="Petrosino J."/>
            <person name="Highlander S."/>
            <person name="Gibbs R."/>
        </authorList>
    </citation>
    <scope>NUCLEOTIDE SEQUENCE [LARGE SCALE GENOMIC DNA]</scope>
    <source>
        <strain evidence="2 3">DSM 3986</strain>
    </source>
</reference>
<name>E6LN89_9FIRM</name>
<protein>
    <recommendedName>
        <fullName evidence="4">Membrane fusion protein</fullName>
    </recommendedName>
</protein>
<sequence>MHFKENKLAESKKIIPYKKRRDLNVGIIIFLVISLYIFVNVVRGYTKRQVRYYEIVEGSMSEDKTHTGLILRDESVQAAPSTGYINTYMRDGKRAYVGGRVYSLDATGDLKKLIEASAGKDDSISDANVGEIKKKLSNFTANYSDSNFEYVYSTKYLLDNAAGEYSNIVNIENIDAISNENGLNLDIVTSPGSGEISYAIDDIAEKKEEDLTKADFDSTNHPVNYIKNEQLVETDTKVYRIVNSEAWSIYFEFDKGEEELYAEKKALTVKFKSNGLELTGDYSVIDTKDGYRLGKLTFDKYMVQFIANRYADFDIESSSVSGLKIPVKSVIEKDFFTIPIEFISKGGDGVSDGFYKSVDKDGVSSTVFVPADIVKITDTNCYISAEGKDIVSGDKLIKPDSNETYEISNKEKLLGVYNINKGYTVFKTIDILSSNKEFYIIDKGTKYGLKVYDHILLNPESFKEGDFIYQ</sequence>
<gene>
    <name evidence="2" type="ORF">HMPREF0381_1424</name>
</gene>
<feature type="transmembrane region" description="Helical" evidence="1">
    <location>
        <begin position="21"/>
        <end position="39"/>
    </location>
</feature>
<dbReference type="EMBL" id="AEPW01000055">
    <property type="protein sequence ID" value="EFU76721.1"/>
    <property type="molecule type" value="Genomic_DNA"/>
</dbReference>
<organism evidence="2 3">
    <name type="scientific">Lachnoanaerobaculum saburreum DSM 3986</name>
    <dbReference type="NCBI Taxonomy" id="887325"/>
    <lineage>
        <taxon>Bacteria</taxon>
        <taxon>Bacillati</taxon>
        <taxon>Bacillota</taxon>
        <taxon>Clostridia</taxon>
        <taxon>Lachnospirales</taxon>
        <taxon>Lachnospiraceae</taxon>
        <taxon>Lachnoanaerobaculum</taxon>
    </lineage>
</organism>
<keyword evidence="1" id="KW-0472">Membrane</keyword>
<keyword evidence="1" id="KW-0812">Transmembrane</keyword>
<comment type="caution">
    <text evidence="2">The sequence shown here is derived from an EMBL/GenBank/DDBJ whole genome shotgun (WGS) entry which is preliminary data.</text>
</comment>
<evidence type="ECO:0008006" key="4">
    <source>
        <dbReference type="Google" id="ProtNLM"/>
    </source>
</evidence>
<keyword evidence="1" id="KW-1133">Transmembrane helix</keyword>
<proteinExistence type="predicted"/>
<dbReference type="eggNOG" id="COG0845">
    <property type="taxonomic scope" value="Bacteria"/>
</dbReference>
<dbReference type="HOGENOM" id="CLU_047532_0_0_9"/>